<evidence type="ECO:0000313" key="4">
    <source>
        <dbReference type="Proteomes" id="UP000198598"/>
    </source>
</evidence>
<dbReference type="SUPFAM" id="SSF53756">
    <property type="entry name" value="UDP-Glycosyltransferase/glycogen phosphorylase"/>
    <property type="match status" value="1"/>
</dbReference>
<accession>A0A1I1PUS0</accession>
<sequence>MRMGGAQVLTIDLLNEMCQFHDVSLVVINGDYDQKLVDHLSKKVSFYCLNRNEGSRNPLPILHLNLLLSRLQPDIIHCHERKMIRLIKYTRARTIYTIHDVTIPTDTFYLYDALVAISNSVAADVRNRSNLPVDVVSNGIPMRNFAKRNSYSTSPESIIRLVQVSRLVHEKKGQDILIQALAKLVHENLETNVSLDFIGDGASKSYLLSLAKSLKVEAFINFCGEQERNQVVKHLASYHILVQPSRFEGFGLTVVEGFAAGLPVIASDIEGPAEIMKHLPAGFLFIPESVDACVDALRHVIAAYRLNQIEILMDETYKIVENQFSIQSTASNYLNVYQRLMVTRRVRSLPSILSSKLRLTP</sequence>
<dbReference type="InterPro" id="IPR050194">
    <property type="entry name" value="Glycosyltransferase_grp1"/>
</dbReference>
<gene>
    <name evidence="3" type="ORF">SAMN05216167_103442</name>
</gene>
<dbReference type="Pfam" id="PF13439">
    <property type="entry name" value="Glyco_transf_4"/>
    <property type="match status" value="1"/>
</dbReference>
<protein>
    <submittedName>
        <fullName evidence="3">Glycosyltransferase involved in cell wall bisynthesis</fullName>
    </submittedName>
</protein>
<dbReference type="Gene3D" id="3.40.50.2000">
    <property type="entry name" value="Glycogen Phosphorylase B"/>
    <property type="match status" value="2"/>
</dbReference>
<organism evidence="3 4">
    <name type="scientific">Spirosoma endophyticum</name>
    <dbReference type="NCBI Taxonomy" id="662367"/>
    <lineage>
        <taxon>Bacteria</taxon>
        <taxon>Pseudomonadati</taxon>
        <taxon>Bacteroidota</taxon>
        <taxon>Cytophagia</taxon>
        <taxon>Cytophagales</taxon>
        <taxon>Cytophagaceae</taxon>
        <taxon>Spirosoma</taxon>
    </lineage>
</organism>
<dbReference type="Pfam" id="PF00534">
    <property type="entry name" value="Glycos_transf_1"/>
    <property type="match status" value="1"/>
</dbReference>
<dbReference type="InterPro" id="IPR028098">
    <property type="entry name" value="Glyco_trans_4-like_N"/>
</dbReference>
<evidence type="ECO:0000259" key="2">
    <source>
        <dbReference type="Pfam" id="PF13439"/>
    </source>
</evidence>
<dbReference type="InterPro" id="IPR001296">
    <property type="entry name" value="Glyco_trans_1"/>
</dbReference>
<feature type="domain" description="Glycosyl transferase family 1" evidence="1">
    <location>
        <begin position="160"/>
        <end position="302"/>
    </location>
</feature>
<dbReference type="EMBL" id="FOLQ01000003">
    <property type="protein sequence ID" value="SFD13427.1"/>
    <property type="molecule type" value="Genomic_DNA"/>
</dbReference>
<proteinExistence type="predicted"/>
<dbReference type="AlphaFoldDB" id="A0A1I1PUS0"/>
<dbReference type="Proteomes" id="UP000198598">
    <property type="component" value="Unassembled WGS sequence"/>
</dbReference>
<dbReference type="PANTHER" id="PTHR45947">
    <property type="entry name" value="SULFOQUINOVOSYL TRANSFERASE SQD2"/>
    <property type="match status" value="1"/>
</dbReference>
<keyword evidence="3" id="KW-0808">Transferase</keyword>
<keyword evidence="4" id="KW-1185">Reference proteome</keyword>
<evidence type="ECO:0000259" key="1">
    <source>
        <dbReference type="Pfam" id="PF00534"/>
    </source>
</evidence>
<dbReference type="CDD" id="cd03801">
    <property type="entry name" value="GT4_PimA-like"/>
    <property type="match status" value="1"/>
</dbReference>
<reference evidence="3 4" key="1">
    <citation type="submission" date="2016-10" db="EMBL/GenBank/DDBJ databases">
        <authorList>
            <person name="de Groot N.N."/>
        </authorList>
    </citation>
    <scope>NUCLEOTIDE SEQUENCE [LARGE SCALE GENOMIC DNA]</scope>
    <source>
        <strain evidence="3 4">DSM 26130</strain>
    </source>
</reference>
<dbReference type="STRING" id="662367.SAMN05216167_103442"/>
<dbReference type="PANTHER" id="PTHR45947:SF3">
    <property type="entry name" value="SULFOQUINOVOSYL TRANSFERASE SQD2"/>
    <property type="match status" value="1"/>
</dbReference>
<feature type="domain" description="Glycosyltransferase subfamily 4-like N-terminal" evidence="2">
    <location>
        <begin position="3"/>
        <end position="141"/>
    </location>
</feature>
<evidence type="ECO:0000313" key="3">
    <source>
        <dbReference type="EMBL" id="SFD13427.1"/>
    </source>
</evidence>
<name>A0A1I1PUS0_9BACT</name>
<dbReference type="GO" id="GO:0016757">
    <property type="term" value="F:glycosyltransferase activity"/>
    <property type="evidence" value="ECO:0007669"/>
    <property type="project" value="InterPro"/>
</dbReference>